<dbReference type="Proteomes" id="UP000823872">
    <property type="component" value="Chromosome E2"/>
</dbReference>
<evidence type="ECO:0000313" key="3">
    <source>
        <dbReference type="Proteomes" id="UP000823872"/>
    </source>
</evidence>
<name>A0ABI7VZM2_FELCA</name>
<sequence length="169" mass="18341">PANPVTPLHSLTTFFTWTSPKPILSFILSWRTAGERRPGICTRVTGVHTTSHGCHVLLWGLPATPLSFSNSGAPSSPTPGHYHVLYRGCGETQVGWHGETYCLVGGYRTYGDAPVATPAKTEAEKPIPSQAPKRRRATAESNKDVGCSSPKIRRLKHGGRRMTPKKLAD</sequence>
<feature type="compositionally biased region" description="Basic residues" evidence="1">
    <location>
        <begin position="151"/>
        <end position="169"/>
    </location>
</feature>
<reference evidence="2" key="2">
    <citation type="submission" date="2025-08" db="UniProtKB">
        <authorList>
            <consortium name="Ensembl"/>
        </authorList>
    </citation>
    <scope>IDENTIFICATION</scope>
    <source>
        <strain evidence="2">breed Abyssinian</strain>
    </source>
</reference>
<dbReference type="Ensembl" id="ENSFCTT00005005703.1">
    <property type="protein sequence ID" value="ENSFCTP00005003552.1"/>
    <property type="gene ID" value="ENSFCTG00005002171.1"/>
</dbReference>
<feature type="region of interest" description="Disordered" evidence="1">
    <location>
        <begin position="118"/>
        <end position="169"/>
    </location>
</feature>
<reference evidence="2 3" key="1">
    <citation type="submission" date="2021-02" db="EMBL/GenBank/DDBJ databases">
        <title>Safari Cat Assemblies.</title>
        <authorList>
            <person name="Bredemeyer K.R."/>
            <person name="Murphy W.J."/>
        </authorList>
    </citation>
    <scope>NUCLEOTIDE SEQUENCE [LARGE SCALE GENOMIC DNA]</scope>
</reference>
<proteinExistence type="predicted"/>
<accession>A0ABI7VZM2</accession>
<evidence type="ECO:0000256" key="1">
    <source>
        <dbReference type="SAM" id="MobiDB-lite"/>
    </source>
</evidence>
<protein>
    <submittedName>
        <fullName evidence="2">Dipeptidase 2</fullName>
    </submittedName>
</protein>
<dbReference type="GeneTree" id="ENSGT00940000160211"/>
<evidence type="ECO:0000313" key="2">
    <source>
        <dbReference type="Ensembl" id="ENSFCTP00005003552.1"/>
    </source>
</evidence>
<keyword evidence="3" id="KW-1185">Reference proteome</keyword>
<gene>
    <name evidence="2" type="primary">DPEP2</name>
</gene>
<reference evidence="2" key="3">
    <citation type="submission" date="2025-09" db="UniProtKB">
        <authorList>
            <consortium name="Ensembl"/>
        </authorList>
    </citation>
    <scope>IDENTIFICATION</scope>
    <source>
        <strain evidence="2">breed Abyssinian</strain>
    </source>
</reference>
<organism evidence="2 3">
    <name type="scientific">Felis catus</name>
    <name type="common">Cat</name>
    <name type="synonym">Felis silvestris catus</name>
    <dbReference type="NCBI Taxonomy" id="9685"/>
    <lineage>
        <taxon>Eukaryota</taxon>
        <taxon>Metazoa</taxon>
        <taxon>Chordata</taxon>
        <taxon>Craniata</taxon>
        <taxon>Vertebrata</taxon>
        <taxon>Euteleostomi</taxon>
        <taxon>Mammalia</taxon>
        <taxon>Eutheria</taxon>
        <taxon>Laurasiatheria</taxon>
        <taxon>Carnivora</taxon>
        <taxon>Feliformia</taxon>
        <taxon>Felidae</taxon>
        <taxon>Felinae</taxon>
        <taxon>Felis</taxon>
    </lineage>
</organism>